<keyword evidence="7" id="KW-0255">Endonuclease</keyword>
<dbReference type="CDD" id="cd22332">
    <property type="entry name" value="HsdR_N"/>
    <property type="match status" value="1"/>
</dbReference>
<keyword evidence="6" id="KW-0680">Restriction system</keyword>
<name>A0A0N8KQ21_9EURY</name>
<dbReference type="CDD" id="cd18030">
    <property type="entry name" value="DEXHc_RE_I_HsdR"/>
    <property type="match status" value="1"/>
</dbReference>
<dbReference type="EMBL" id="LKCM01000490">
    <property type="protein sequence ID" value="KPQ40922.1"/>
    <property type="molecule type" value="Genomic_DNA"/>
</dbReference>
<evidence type="ECO:0000256" key="1">
    <source>
        <dbReference type="ARBA" id="ARBA00000851"/>
    </source>
</evidence>
<dbReference type="EC" id="3.1.21.3" evidence="3"/>
<evidence type="ECO:0000256" key="11">
    <source>
        <dbReference type="SAM" id="MobiDB-lite"/>
    </source>
</evidence>
<dbReference type="Pfam" id="PF18766">
    <property type="entry name" value="SWI2_SNF2"/>
    <property type="match status" value="1"/>
</dbReference>
<evidence type="ECO:0000313" key="13">
    <source>
        <dbReference type="EMBL" id="KPQ40922.1"/>
    </source>
</evidence>
<dbReference type="Pfam" id="PF04313">
    <property type="entry name" value="HSDR_N"/>
    <property type="match status" value="1"/>
</dbReference>
<evidence type="ECO:0000256" key="7">
    <source>
        <dbReference type="ARBA" id="ARBA00022759"/>
    </source>
</evidence>
<dbReference type="Gene3D" id="3.40.50.300">
    <property type="entry name" value="P-loop containing nucleotide triphosphate hydrolases"/>
    <property type="match status" value="1"/>
</dbReference>
<keyword evidence="8 13" id="KW-0378">Hydrolase</keyword>
<dbReference type="PANTHER" id="PTHR30195:SF15">
    <property type="entry name" value="TYPE I RESTRICTION ENZYME HINDI ENDONUCLEASE SUBUNIT"/>
    <property type="match status" value="1"/>
</dbReference>
<accession>A0A0N8KQ21</accession>
<keyword evidence="9" id="KW-0067">ATP-binding</keyword>
<feature type="compositionally biased region" description="Acidic residues" evidence="11">
    <location>
        <begin position="422"/>
        <end position="431"/>
    </location>
</feature>
<dbReference type="Proteomes" id="UP000050360">
    <property type="component" value="Unassembled WGS sequence"/>
</dbReference>
<feature type="compositionally biased region" description="Basic and acidic residues" evidence="11">
    <location>
        <begin position="432"/>
        <end position="445"/>
    </location>
</feature>
<dbReference type="PROSITE" id="PS51192">
    <property type="entry name" value="HELICASE_ATP_BIND_1"/>
    <property type="match status" value="1"/>
</dbReference>
<evidence type="ECO:0000256" key="2">
    <source>
        <dbReference type="ARBA" id="ARBA00008598"/>
    </source>
</evidence>
<evidence type="ECO:0000256" key="6">
    <source>
        <dbReference type="ARBA" id="ARBA00022747"/>
    </source>
</evidence>
<evidence type="ECO:0000313" key="14">
    <source>
        <dbReference type="Proteomes" id="UP000050360"/>
    </source>
</evidence>
<evidence type="ECO:0000256" key="4">
    <source>
        <dbReference type="ARBA" id="ARBA00022722"/>
    </source>
</evidence>
<keyword evidence="5" id="KW-0547">Nucleotide-binding</keyword>
<dbReference type="NCBIfam" id="TIGR00348">
    <property type="entry name" value="hsdR"/>
    <property type="match status" value="1"/>
</dbReference>
<dbReference type="SUPFAM" id="SSF52540">
    <property type="entry name" value="P-loop containing nucleoside triphosphate hydrolases"/>
    <property type="match status" value="1"/>
</dbReference>
<sequence length="445" mass="51204">MKKVLRTESPQLITNNQNFHKKLVEGLDVEYRRKDGSIANDKVWIFDFKNPHNNEFLAVNQFTVIENNNNRRPDIILFINGLPLVVIELKNPADENATLWTAFNQLETYKNQIPTLFPYNEIMVISDGIEARSGTITSNKERFMPWKTIEGKEIAPSAMPQLEVLFQGMLDKKILLDLIRHFIVFEQERQDIHKKLAAYHQYHAVNKALETTFRASSPQGDKRCGVVWHTQGSGKSLTMAFYTGKLVLTLDNPTIVVLTDRNDLDDQLFGTFSRCHELLRQKPEQATSRDQLKDLLRVASGGIVFTTIQKFFPEEKGNRYPLLSERRNIIVIADEAHRSQYDFIDGFAKHMRDALPNASFIGFTGTPIEKSDRSTPAVFGNYIDIYDIEQAVEDGATVRIYYESRLAKLELKQDERPKIDPEFEEVTEGEEVEKKRKAEKQMGKT</sequence>
<keyword evidence="4" id="KW-0540">Nuclease</keyword>
<dbReference type="GO" id="GO:0009307">
    <property type="term" value="P:DNA restriction-modification system"/>
    <property type="evidence" value="ECO:0007669"/>
    <property type="project" value="UniProtKB-KW"/>
</dbReference>
<dbReference type="PANTHER" id="PTHR30195">
    <property type="entry name" value="TYPE I SITE-SPECIFIC DEOXYRIBONUCLEASE PROTEIN SUBUNIT M AND R"/>
    <property type="match status" value="1"/>
</dbReference>
<comment type="similarity">
    <text evidence="2">Belongs to the HsdR family.</text>
</comment>
<organism evidence="13 14">
    <name type="scientific">Candidatus Methanoperedens nitratireducens</name>
    <dbReference type="NCBI Taxonomy" id="1392998"/>
    <lineage>
        <taxon>Archaea</taxon>
        <taxon>Methanobacteriati</taxon>
        <taxon>Methanobacteriota</taxon>
        <taxon>Stenosarchaea group</taxon>
        <taxon>Methanomicrobia</taxon>
        <taxon>Methanosarcinales</taxon>
        <taxon>ANME-2 cluster</taxon>
        <taxon>Candidatus Methanoperedentaceae</taxon>
        <taxon>Candidatus Methanoperedens</taxon>
    </lineage>
</organism>
<dbReference type="InterPro" id="IPR051268">
    <property type="entry name" value="Type-I_R_enzyme_R_subunit"/>
</dbReference>
<dbReference type="Gene3D" id="3.90.1570.50">
    <property type="match status" value="1"/>
</dbReference>
<evidence type="ECO:0000256" key="10">
    <source>
        <dbReference type="ARBA" id="ARBA00023125"/>
    </source>
</evidence>
<evidence type="ECO:0000259" key="12">
    <source>
        <dbReference type="PROSITE" id="PS51192"/>
    </source>
</evidence>
<dbReference type="GO" id="GO:0009035">
    <property type="term" value="F:type I site-specific deoxyribonuclease activity"/>
    <property type="evidence" value="ECO:0007669"/>
    <property type="project" value="UniProtKB-EC"/>
</dbReference>
<dbReference type="InterPro" id="IPR040980">
    <property type="entry name" value="SWI2_SNF2"/>
</dbReference>
<dbReference type="GO" id="GO:0005524">
    <property type="term" value="F:ATP binding"/>
    <property type="evidence" value="ECO:0007669"/>
    <property type="project" value="UniProtKB-KW"/>
</dbReference>
<keyword evidence="10" id="KW-0238">DNA-binding</keyword>
<dbReference type="AlphaFoldDB" id="A0A0N8KQ21"/>
<dbReference type="InterPro" id="IPR027417">
    <property type="entry name" value="P-loop_NTPase"/>
</dbReference>
<dbReference type="InterPro" id="IPR007409">
    <property type="entry name" value="Restrct_endonuc_type1_HsdR_N"/>
</dbReference>
<evidence type="ECO:0000256" key="5">
    <source>
        <dbReference type="ARBA" id="ARBA00022741"/>
    </source>
</evidence>
<protein>
    <recommendedName>
        <fullName evidence="3">type I site-specific deoxyribonuclease</fullName>
        <ecNumber evidence="3">3.1.21.3</ecNumber>
    </recommendedName>
</protein>
<dbReference type="PATRIC" id="fig|1719120.3.peg.4940"/>
<dbReference type="InterPro" id="IPR014001">
    <property type="entry name" value="Helicase_ATP-bd"/>
</dbReference>
<dbReference type="GO" id="GO:0120545">
    <property type="term" value="F:nucleic acid conformation isomerase activity"/>
    <property type="evidence" value="ECO:0007669"/>
    <property type="project" value="UniProtKB-ARBA"/>
</dbReference>
<dbReference type="SMART" id="SM00487">
    <property type="entry name" value="DEXDc"/>
    <property type="match status" value="1"/>
</dbReference>
<feature type="domain" description="Helicase ATP-binding" evidence="12">
    <location>
        <begin position="216"/>
        <end position="385"/>
    </location>
</feature>
<evidence type="ECO:0000256" key="9">
    <source>
        <dbReference type="ARBA" id="ARBA00022840"/>
    </source>
</evidence>
<evidence type="ECO:0000256" key="3">
    <source>
        <dbReference type="ARBA" id="ARBA00012654"/>
    </source>
</evidence>
<comment type="catalytic activity">
    <reaction evidence="1">
        <text>Endonucleolytic cleavage of DNA to give random double-stranded fragments with terminal 5'-phosphates, ATP is simultaneously hydrolyzed.</text>
        <dbReference type="EC" id="3.1.21.3"/>
    </reaction>
</comment>
<comment type="caution">
    <text evidence="13">The sequence shown here is derived from an EMBL/GenBank/DDBJ whole genome shotgun (WGS) entry which is preliminary data.</text>
</comment>
<feature type="region of interest" description="Disordered" evidence="11">
    <location>
        <begin position="413"/>
        <end position="445"/>
    </location>
</feature>
<dbReference type="GO" id="GO:0003677">
    <property type="term" value="F:DNA binding"/>
    <property type="evidence" value="ECO:0007669"/>
    <property type="project" value="UniProtKB-KW"/>
</dbReference>
<proteinExistence type="inferred from homology"/>
<dbReference type="InterPro" id="IPR004473">
    <property type="entry name" value="Restrct_endonuc_typeI_HsdR"/>
</dbReference>
<evidence type="ECO:0000256" key="8">
    <source>
        <dbReference type="ARBA" id="ARBA00022801"/>
    </source>
</evidence>
<reference evidence="13 14" key="1">
    <citation type="submission" date="2015-09" db="EMBL/GenBank/DDBJ databases">
        <title>A metagenomics-based metabolic model of nitrate-dependent anaerobic oxidation of methane by Methanoperedens-like archaea.</title>
        <authorList>
            <person name="Arshad A."/>
            <person name="Speth D.R."/>
            <person name="De Graaf R.M."/>
            <person name="Op Den Camp H.J."/>
            <person name="Jetten M.S."/>
            <person name="Welte C.U."/>
        </authorList>
    </citation>
    <scope>NUCLEOTIDE SEQUENCE [LARGE SCALE GENOMIC DNA]</scope>
</reference>
<gene>
    <name evidence="13" type="ORF">MPEBLZ_04528</name>
</gene>